<comment type="caution">
    <text evidence="1">The sequence shown here is derived from an EMBL/GenBank/DDBJ whole genome shotgun (WGS) entry which is preliminary data.</text>
</comment>
<sequence>MTKRCSIASAIGIVDILEKNDLTDDDYAHMRKVIGYAHRHLEQRPSGDIVDSNWRHSLMNWGHDPLEP</sequence>
<dbReference type="Pfam" id="PF11338">
    <property type="entry name" value="DUF3140"/>
    <property type="match status" value="1"/>
</dbReference>
<dbReference type="PANTHER" id="PTHR40630">
    <property type="entry name" value="POSSIBLE DNA-BINDING PROTEIN"/>
    <property type="match status" value="1"/>
</dbReference>
<dbReference type="InterPro" id="IPR021487">
    <property type="entry name" value="DUF3140"/>
</dbReference>
<dbReference type="AlphaFoldDB" id="A0A7X6R6R3"/>
<accession>A0A7X6R6R3</accession>
<protein>
    <submittedName>
        <fullName evidence="1">DUF3140 domain-containing protein</fullName>
    </submittedName>
</protein>
<dbReference type="PANTHER" id="PTHR40630:SF1">
    <property type="entry name" value="DNA-BINDING PROTEIN"/>
    <property type="match status" value="1"/>
</dbReference>
<proteinExistence type="predicted"/>
<organism evidence="1 2">
    <name type="scientific">Nocardia gamkensis</name>
    <dbReference type="NCBI Taxonomy" id="352869"/>
    <lineage>
        <taxon>Bacteria</taxon>
        <taxon>Bacillati</taxon>
        <taxon>Actinomycetota</taxon>
        <taxon>Actinomycetes</taxon>
        <taxon>Mycobacteriales</taxon>
        <taxon>Nocardiaceae</taxon>
        <taxon>Nocardia</taxon>
    </lineage>
</organism>
<dbReference type="RefSeq" id="WP_084498889.1">
    <property type="nucleotide sequence ID" value="NZ_JAAXOS010000019.1"/>
</dbReference>
<dbReference type="EMBL" id="JAAXOS010000019">
    <property type="protein sequence ID" value="NKY30656.1"/>
    <property type="molecule type" value="Genomic_DNA"/>
</dbReference>
<evidence type="ECO:0000313" key="1">
    <source>
        <dbReference type="EMBL" id="NKY30656.1"/>
    </source>
</evidence>
<dbReference type="Proteomes" id="UP000540698">
    <property type="component" value="Unassembled WGS sequence"/>
</dbReference>
<name>A0A7X6R6R3_9NOCA</name>
<evidence type="ECO:0000313" key="2">
    <source>
        <dbReference type="Proteomes" id="UP000540698"/>
    </source>
</evidence>
<keyword evidence="2" id="KW-1185">Reference proteome</keyword>
<reference evidence="1 2" key="1">
    <citation type="submission" date="2020-04" db="EMBL/GenBank/DDBJ databases">
        <title>MicrobeNet Type strains.</title>
        <authorList>
            <person name="Nicholson A.C."/>
        </authorList>
    </citation>
    <scope>NUCLEOTIDE SEQUENCE [LARGE SCALE GENOMIC DNA]</scope>
    <source>
        <strain evidence="1 2">DSM 44956</strain>
    </source>
</reference>
<gene>
    <name evidence="1" type="ORF">HGB38_31245</name>
</gene>